<dbReference type="GO" id="GO:0005737">
    <property type="term" value="C:cytoplasm"/>
    <property type="evidence" value="ECO:0007669"/>
    <property type="project" value="TreeGrafter"/>
</dbReference>
<dbReference type="SUPFAM" id="SSF56112">
    <property type="entry name" value="Protein kinase-like (PK-like)"/>
    <property type="match status" value="1"/>
</dbReference>
<evidence type="ECO:0000259" key="1">
    <source>
        <dbReference type="PROSITE" id="PS50011"/>
    </source>
</evidence>
<dbReference type="Pfam" id="PF00069">
    <property type="entry name" value="Pkinase"/>
    <property type="match status" value="1"/>
</dbReference>
<dbReference type="InterPro" id="IPR052239">
    <property type="entry name" value="Ser/Thr-specific_kinases"/>
</dbReference>
<keyword evidence="3" id="KW-1185">Reference proteome</keyword>
<dbReference type="InterPro" id="IPR011009">
    <property type="entry name" value="Kinase-like_dom_sf"/>
</dbReference>
<dbReference type="Gene3D" id="1.10.510.10">
    <property type="entry name" value="Transferase(Phosphotransferase) domain 1"/>
    <property type="match status" value="1"/>
</dbReference>
<dbReference type="PROSITE" id="PS50011">
    <property type="entry name" value="PROTEIN_KINASE_DOM"/>
    <property type="match status" value="1"/>
</dbReference>
<dbReference type="AlphaFoldDB" id="A0AAE1VAK8"/>
<dbReference type="PANTHER" id="PTHR45998">
    <property type="entry name" value="SERINE/THREONINE-PROTEIN KINASE 16"/>
    <property type="match status" value="1"/>
</dbReference>
<accession>A0AAE1VAK8</accession>
<gene>
    <name evidence="2" type="ORF">RND71_026518</name>
</gene>
<evidence type="ECO:0000313" key="3">
    <source>
        <dbReference type="Proteomes" id="UP001291623"/>
    </source>
</evidence>
<name>A0AAE1VAK8_9SOLA</name>
<reference evidence="2" key="1">
    <citation type="submission" date="2023-12" db="EMBL/GenBank/DDBJ databases">
        <title>Genome assembly of Anisodus tanguticus.</title>
        <authorList>
            <person name="Wang Y.-J."/>
        </authorList>
    </citation>
    <scope>NUCLEOTIDE SEQUENCE</scope>
    <source>
        <strain evidence="2">KB-2021</strain>
        <tissue evidence="2">Leaf</tissue>
    </source>
</reference>
<evidence type="ECO:0000313" key="2">
    <source>
        <dbReference type="EMBL" id="KAK4354324.1"/>
    </source>
</evidence>
<dbReference type="Proteomes" id="UP001291623">
    <property type="component" value="Unassembled WGS sequence"/>
</dbReference>
<protein>
    <recommendedName>
        <fullName evidence="1">Protein kinase domain-containing protein</fullName>
    </recommendedName>
</protein>
<dbReference type="PANTHER" id="PTHR45998:SF3">
    <property type="entry name" value="SERINE_THREONINE-PROTEIN KINASE 16-LIKE"/>
    <property type="match status" value="1"/>
</dbReference>
<sequence length="103" mass="11735">MHNLDPSYAHNVVKHGNVLLTQRKGQTPLAKLMDFGNARPARRQVRSRLEALQLQEWAYEHFSAPFRAPELWDCPSKCDIDEGTDSWSLGCTLFALMYGVSPF</sequence>
<organism evidence="2 3">
    <name type="scientific">Anisodus tanguticus</name>
    <dbReference type="NCBI Taxonomy" id="243964"/>
    <lineage>
        <taxon>Eukaryota</taxon>
        <taxon>Viridiplantae</taxon>
        <taxon>Streptophyta</taxon>
        <taxon>Embryophyta</taxon>
        <taxon>Tracheophyta</taxon>
        <taxon>Spermatophyta</taxon>
        <taxon>Magnoliopsida</taxon>
        <taxon>eudicotyledons</taxon>
        <taxon>Gunneridae</taxon>
        <taxon>Pentapetalae</taxon>
        <taxon>asterids</taxon>
        <taxon>lamiids</taxon>
        <taxon>Solanales</taxon>
        <taxon>Solanaceae</taxon>
        <taxon>Solanoideae</taxon>
        <taxon>Hyoscyameae</taxon>
        <taxon>Anisodus</taxon>
    </lineage>
</organism>
<comment type="caution">
    <text evidence="2">The sequence shown here is derived from an EMBL/GenBank/DDBJ whole genome shotgun (WGS) entry which is preliminary data.</text>
</comment>
<dbReference type="GO" id="GO:0004674">
    <property type="term" value="F:protein serine/threonine kinase activity"/>
    <property type="evidence" value="ECO:0007669"/>
    <property type="project" value="TreeGrafter"/>
</dbReference>
<dbReference type="GO" id="GO:0005524">
    <property type="term" value="F:ATP binding"/>
    <property type="evidence" value="ECO:0007669"/>
    <property type="project" value="InterPro"/>
</dbReference>
<feature type="domain" description="Protein kinase" evidence="1">
    <location>
        <begin position="1"/>
        <end position="103"/>
    </location>
</feature>
<proteinExistence type="predicted"/>
<dbReference type="EMBL" id="JAVYJV010000014">
    <property type="protein sequence ID" value="KAK4354324.1"/>
    <property type="molecule type" value="Genomic_DNA"/>
</dbReference>
<dbReference type="InterPro" id="IPR000719">
    <property type="entry name" value="Prot_kinase_dom"/>
</dbReference>